<sequence>MRVALDSVFKDTYADVILGYINDTETEAEIDICQEGVKVYLLERDLRKLLHRIDEFKELNKEQP</sequence>
<dbReference type="AlphaFoldDB" id="X1TTC9"/>
<dbReference type="EMBL" id="BARW01019380">
    <property type="protein sequence ID" value="GAI94636.1"/>
    <property type="molecule type" value="Genomic_DNA"/>
</dbReference>
<gene>
    <name evidence="1" type="ORF">S12H4_32962</name>
</gene>
<protein>
    <submittedName>
        <fullName evidence="1">Uncharacterized protein</fullName>
    </submittedName>
</protein>
<proteinExistence type="predicted"/>
<accession>X1TTC9</accession>
<evidence type="ECO:0000313" key="1">
    <source>
        <dbReference type="EMBL" id="GAI94636.1"/>
    </source>
</evidence>
<reference evidence="1" key="1">
    <citation type="journal article" date="2014" name="Front. Microbiol.">
        <title>High frequency of phylogenetically diverse reductive dehalogenase-homologous genes in deep subseafloor sedimentary metagenomes.</title>
        <authorList>
            <person name="Kawai M."/>
            <person name="Futagami T."/>
            <person name="Toyoda A."/>
            <person name="Takaki Y."/>
            <person name="Nishi S."/>
            <person name="Hori S."/>
            <person name="Arai W."/>
            <person name="Tsubouchi T."/>
            <person name="Morono Y."/>
            <person name="Uchiyama I."/>
            <person name="Ito T."/>
            <person name="Fujiyama A."/>
            <person name="Inagaki F."/>
            <person name="Takami H."/>
        </authorList>
    </citation>
    <scope>NUCLEOTIDE SEQUENCE</scope>
    <source>
        <strain evidence="1">Expedition CK06-06</strain>
    </source>
</reference>
<organism evidence="1">
    <name type="scientific">marine sediment metagenome</name>
    <dbReference type="NCBI Taxonomy" id="412755"/>
    <lineage>
        <taxon>unclassified sequences</taxon>
        <taxon>metagenomes</taxon>
        <taxon>ecological metagenomes</taxon>
    </lineage>
</organism>
<comment type="caution">
    <text evidence="1">The sequence shown here is derived from an EMBL/GenBank/DDBJ whole genome shotgun (WGS) entry which is preliminary data.</text>
</comment>
<name>X1TTC9_9ZZZZ</name>